<proteinExistence type="predicted"/>
<dbReference type="AlphaFoldDB" id="A0AAW1V129"/>
<name>A0AAW1V129_9CUCU</name>
<dbReference type="Proteomes" id="UP001431783">
    <property type="component" value="Unassembled WGS sequence"/>
</dbReference>
<comment type="caution">
    <text evidence="2">The sequence shown here is derived from an EMBL/GenBank/DDBJ whole genome shotgun (WGS) entry which is preliminary data.</text>
</comment>
<reference evidence="2 3" key="1">
    <citation type="submission" date="2023-03" db="EMBL/GenBank/DDBJ databases">
        <title>Genome insight into feeding habits of ladybird beetles.</title>
        <authorList>
            <person name="Li H.-S."/>
            <person name="Huang Y.-H."/>
            <person name="Pang H."/>
        </authorList>
    </citation>
    <scope>NUCLEOTIDE SEQUENCE [LARGE SCALE GENOMIC DNA]</scope>
    <source>
        <strain evidence="2">SYSU_2023b</strain>
        <tissue evidence="2">Whole body</tissue>
    </source>
</reference>
<keyword evidence="3" id="KW-1185">Reference proteome</keyword>
<evidence type="ECO:0000313" key="2">
    <source>
        <dbReference type="EMBL" id="KAK9887145.1"/>
    </source>
</evidence>
<gene>
    <name evidence="2" type="ORF">WA026_020592</name>
</gene>
<sequence>MSRLPEIDNSYITEGGVDSSDFDQYLSSESNGQFSGYQQSYSKDDDETNNNHKNKRFCADTVSTQHSGDGFEETVHQSYARYHELQPSNGVKADRFLTSTSPVYSYQSSYLRRHIIATLSICSLTNTFSSDKSSATMA</sequence>
<protein>
    <submittedName>
        <fullName evidence="2">Uncharacterized protein</fullName>
    </submittedName>
</protein>
<evidence type="ECO:0000313" key="3">
    <source>
        <dbReference type="Proteomes" id="UP001431783"/>
    </source>
</evidence>
<feature type="region of interest" description="Disordered" evidence="1">
    <location>
        <begin position="1"/>
        <end position="56"/>
    </location>
</feature>
<evidence type="ECO:0000256" key="1">
    <source>
        <dbReference type="SAM" id="MobiDB-lite"/>
    </source>
</evidence>
<dbReference type="EMBL" id="JARQZJ010000105">
    <property type="protein sequence ID" value="KAK9887145.1"/>
    <property type="molecule type" value="Genomic_DNA"/>
</dbReference>
<accession>A0AAW1V129</accession>
<organism evidence="2 3">
    <name type="scientific">Henosepilachna vigintioctopunctata</name>
    <dbReference type="NCBI Taxonomy" id="420089"/>
    <lineage>
        <taxon>Eukaryota</taxon>
        <taxon>Metazoa</taxon>
        <taxon>Ecdysozoa</taxon>
        <taxon>Arthropoda</taxon>
        <taxon>Hexapoda</taxon>
        <taxon>Insecta</taxon>
        <taxon>Pterygota</taxon>
        <taxon>Neoptera</taxon>
        <taxon>Endopterygota</taxon>
        <taxon>Coleoptera</taxon>
        <taxon>Polyphaga</taxon>
        <taxon>Cucujiformia</taxon>
        <taxon>Coccinelloidea</taxon>
        <taxon>Coccinellidae</taxon>
        <taxon>Epilachninae</taxon>
        <taxon>Epilachnini</taxon>
        <taxon>Henosepilachna</taxon>
    </lineage>
</organism>
<feature type="compositionally biased region" description="Polar residues" evidence="1">
    <location>
        <begin position="25"/>
        <end position="41"/>
    </location>
</feature>